<reference evidence="6" key="1">
    <citation type="submission" date="2021-01" db="EMBL/GenBank/DDBJ databases">
        <title>Caligus Genome Assembly.</title>
        <authorList>
            <person name="Gallardo-Escarate C."/>
        </authorList>
    </citation>
    <scope>NUCLEOTIDE SEQUENCE [LARGE SCALE GENOMIC DNA]</scope>
</reference>
<dbReference type="SUPFAM" id="SSF49562">
    <property type="entry name" value="C2 domain (Calcium/lipid-binding domain, CaLB)"/>
    <property type="match status" value="1"/>
</dbReference>
<dbReference type="EMBL" id="CP045890">
    <property type="protein sequence ID" value="QQP56278.1"/>
    <property type="molecule type" value="Genomic_DNA"/>
</dbReference>
<evidence type="ECO:0000259" key="4">
    <source>
        <dbReference type="PROSITE" id="PS51547"/>
    </source>
</evidence>
<dbReference type="InterPro" id="IPR000341">
    <property type="entry name" value="PI3K_Ras-bd_dom"/>
</dbReference>
<accession>A0A7T8KHY2</accession>
<sequence length="650" mass="72655">MSSSDDEGLHEKELAKALALSKETFDWSLSKRRPISMSPLPQCGLPKASSALLSHPRGSNHMVKSKSFSSSLSKGTEEGNLIDFGRDFGGSGMSLEGNDVLEAFDPILRRGNSPPQTGLPAYQKQISADVDPFEYMASASSKEIAMPSITPPVISDISPHTPPPPLSRIPSSELKKKIASCDQELIAYAKMLNDIRALYKNEDLETNPGILLSPKVSLQPQGMEEEIVKLHVSMEGPSDPVILSCGTQSLVDVIVCQALVDFELLEEDSNKYILRLCSSEEFLSNQSRLGEYAYIQEKIRLFGRSRHHNNNNFIELILLPLSELHRSLRRLSIDDRKDTQIHPEDISSSDAICTLSYESIKILVETLKTESRALMKSSLSSEDDRPRMKPNSLNKVLQAVKAVCTLLGNLETIELYEACDRLTREVCAIEKSNHPYSADRIQSAMSNLQKNVFNLIDIYSKTFRVDFSLRENSCRLIPKKTTEMPETLLVRVCALHRLKMNWAHLKDFGVSISLYHGVNRMTNPVKITLKERSEGFYECVFFDSWLDLYEVCSLPRESRLVFSLVGTESGAPQDLGWASLQLFDHEGFLAQGSFRAGPLAGFRLSPNADHCPLLSIELPEISPAKYPSIQPKSISPDILKEMAESDMEYF</sequence>
<evidence type="ECO:0000256" key="1">
    <source>
        <dbReference type="PROSITE-ProRule" id="PRU00880"/>
    </source>
</evidence>
<dbReference type="CDD" id="cd04012">
    <property type="entry name" value="C2A_PI3K_class_II"/>
    <property type="match status" value="1"/>
</dbReference>
<feature type="region of interest" description="Disordered" evidence="2">
    <location>
        <begin position="48"/>
        <end position="72"/>
    </location>
</feature>
<feature type="domain" description="PI3K-RBD" evidence="3">
    <location>
        <begin position="223"/>
        <end position="311"/>
    </location>
</feature>
<dbReference type="Gene3D" id="2.60.40.150">
    <property type="entry name" value="C2 domain"/>
    <property type="match status" value="1"/>
</dbReference>
<evidence type="ECO:0000256" key="2">
    <source>
        <dbReference type="SAM" id="MobiDB-lite"/>
    </source>
</evidence>
<name>A0A7T8KHY2_CALRO</name>
<dbReference type="OrthoDB" id="67688at2759"/>
<dbReference type="AlphaFoldDB" id="A0A7T8KHY2"/>
<gene>
    <name evidence="5" type="ORF">FKW44_000889</name>
</gene>
<proteinExistence type="inferred from homology"/>
<dbReference type="PROSITE" id="PS51546">
    <property type="entry name" value="PI3K_RBD"/>
    <property type="match status" value="1"/>
</dbReference>
<evidence type="ECO:0000313" key="6">
    <source>
        <dbReference type="Proteomes" id="UP000595437"/>
    </source>
</evidence>
<keyword evidence="6" id="KW-1185">Reference proteome</keyword>
<keyword evidence="5" id="KW-0808">Transferase</keyword>
<dbReference type="SUPFAM" id="SSF54236">
    <property type="entry name" value="Ubiquitin-like"/>
    <property type="match status" value="1"/>
</dbReference>
<dbReference type="PROSITE" id="PS51547">
    <property type="entry name" value="C2_PI3K"/>
    <property type="match status" value="1"/>
</dbReference>
<dbReference type="InterPro" id="IPR035892">
    <property type="entry name" value="C2_domain_sf"/>
</dbReference>
<feature type="domain" description="C2 PI3K-type" evidence="4">
    <location>
        <begin position="484"/>
        <end position="637"/>
    </location>
</feature>
<organism evidence="5 6">
    <name type="scientific">Caligus rogercresseyi</name>
    <name type="common">Sea louse</name>
    <dbReference type="NCBI Taxonomy" id="217165"/>
    <lineage>
        <taxon>Eukaryota</taxon>
        <taxon>Metazoa</taxon>
        <taxon>Ecdysozoa</taxon>
        <taxon>Arthropoda</taxon>
        <taxon>Crustacea</taxon>
        <taxon>Multicrustacea</taxon>
        <taxon>Hexanauplia</taxon>
        <taxon>Copepoda</taxon>
        <taxon>Siphonostomatoida</taxon>
        <taxon>Caligidae</taxon>
        <taxon>Caligus</taxon>
    </lineage>
</organism>
<dbReference type="Gene3D" id="3.10.20.770">
    <property type="match status" value="1"/>
</dbReference>
<dbReference type="Pfam" id="PF00792">
    <property type="entry name" value="PI3K_C2"/>
    <property type="match status" value="1"/>
</dbReference>
<evidence type="ECO:0000259" key="3">
    <source>
        <dbReference type="PROSITE" id="PS51546"/>
    </source>
</evidence>
<dbReference type="Proteomes" id="UP000595437">
    <property type="component" value="Chromosome 1"/>
</dbReference>
<evidence type="ECO:0000313" key="5">
    <source>
        <dbReference type="EMBL" id="QQP56278.1"/>
    </source>
</evidence>
<comment type="similarity">
    <text evidence="1">Belongs to the PI3/PI4-kinase family.</text>
</comment>
<dbReference type="InterPro" id="IPR029071">
    <property type="entry name" value="Ubiquitin-like_domsf"/>
</dbReference>
<protein>
    <submittedName>
        <fullName evidence="5">Phosphatidylinositol4phosphate 3kinase C2 domaincontaining subunit beta-like</fullName>
    </submittedName>
</protein>
<dbReference type="InterPro" id="IPR002420">
    <property type="entry name" value="PI3K-type_C2_dom"/>
</dbReference>
<dbReference type="Pfam" id="PF00794">
    <property type="entry name" value="PI3K_rbd"/>
    <property type="match status" value="1"/>
</dbReference>
<feature type="non-terminal residue" evidence="5">
    <location>
        <position position="1"/>
    </location>
</feature>
<dbReference type="GO" id="GO:0016301">
    <property type="term" value="F:kinase activity"/>
    <property type="evidence" value="ECO:0007669"/>
    <property type="project" value="UniProtKB-KW"/>
</dbReference>
<dbReference type="SMART" id="SM00142">
    <property type="entry name" value="PI3K_C2"/>
    <property type="match status" value="1"/>
</dbReference>
<keyword evidence="5" id="KW-0418">Kinase</keyword>